<dbReference type="SUPFAM" id="SSF140931">
    <property type="entry name" value="Fic-like"/>
    <property type="match status" value="1"/>
</dbReference>
<proteinExistence type="predicted"/>
<dbReference type="OrthoDB" id="439046at2759"/>
<protein>
    <submittedName>
        <fullName evidence="1">Uncharacterized protein</fullName>
    </submittedName>
</protein>
<evidence type="ECO:0000313" key="1">
    <source>
        <dbReference type="EMBL" id="PYH40598.1"/>
    </source>
</evidence>
<dbReference type="EMBL" id="KZ821281">
    <property type="protein sequence ID" value="PYH40598.1"/>
    <property type="molecule type" value="Genomic_DNA"/>
</dbReference>
<gene>
    <name evidence="1" type="ORF">BP01DRAFT_409740</name>
</gene>
<dbReference type="GeneID" id="37080088"/>
<dbReference type="Gene3D" id="1.10.3290.10">
    <property type="entry name" value="Fido-like domain"/>
    <property type="match status" value="1"/>
</dbReference>
<dbReference type="RefSeq" id="XP_025426580.1">
    <property type="nucleotide sequence ID" value="XM_025578859.1"/>
</dbReference>
<dbReference type="STRING" id="1450539.A0A318ZK13"/>
<dbReference type="AlphaFoldDB" id="A0A318ZK13"/>
<organism evidence="1 2">
    <name type="scientific">Aspergillus saccharolyticus JOP 1030-1</name>
    <dbReference type="NCBI Taxonomy" id="1450539"/>
    <lineage>
        <taxon>Eukaryota</taxon>
        <taxon>Fungi</taxon>
        <taxon>Dikarya</taxon>
        <taxon>Ascomycota</taxon>
        <taxon>Pezizomycotina</taxon>
        <taxon>Eurotiomycetes</taxon>
        <taxon>Eurotiomycetidae</taxon>
        <taxon>Eurotiales</taxon>
        <taxon>Aspergillaceae</taxon>
        <taxon>Aspergillus</taxon>
        <taxon>Aspergillus subgen. Circumdati</taxon>
    </lineage>
</organism>
<dbReference type="InterPro" id="IPR036597">
    <property type="entry name" value="Fido-like_dom_sf"/>
</dbReference>
<keyword evidence="2" id="KW-1185">Reference proteome</keyword>
<sequence>MTMDSTTRAYIPLDEELPKDLFKKVTDFYGVIQAKLAEKGSEGVTVLSETITRHLPTIIFGSNYIERAGLNLEETIKICESIFRGEGVDAENIPERPRRRTSSAVAGRWSSMRWHYTISLRRMVVKDKPLSEDLIRCNHGILTEKVDTMGGMPWTDYSGQYRRIHVHAGNTNFVVPKFVPEKMRGLIAELGEGRPENRDEPYTGSVYYGREIL</sequence>
<name>A0A318ZK13_9EURO</name>
<accession>A0A318ZK13</accession>
<dbReference type="Proteomes" id="UP000248349">
    <property type="component" value="Unassembled WGS sequence"/>
</dbReference>
<reference evidence="1 2" key="1">
    <citation type="submission" date="2016-12" db="EMBL/GenBank/DDBJ databases">
        <title>The genomes of Aspergillus section Nigri reveals drivers in fungal speciation.</title>
        <authorList>
            <consortium name="DOE Joint Genome Institute"/>
            <person name="Vesth T.C."/>
            <person name="Nybo J."/>
            <person name="Theobald S."/>
            <person name="Brandl J."/>
            <person name="Frisvad J.C."/>
            <person name="Nielsen K.F."/>
            <person name="Lyhne E.K."/>
            <person name="Kogle M.E."/>
            <person name="Kuo A."/>
            <person name="Riley R."/>
            <person name="Clum A."/>
            <person name="Nolan M."/>
            <person name="Lipzen A."/>
            <person name="Salamov A."/>
            <person name="Henrissat B."/>
            <person name="Wiebenga A."/>
            <person name="De Vries R.P."/>
            <person name="Grigoriev I.V."/>
            <person name="Mortensen U.H."/>
            <person name="Andersen M.R."/>
            <person name="Baker S.E."/>
        </authorList>
    </citation>
    <scope>NUCLEOTIDE SEQUENCE [LARGE SCALE GENOMIC DNA]</scope>
    <source>
        <strain evidence="1 2">JOP 1030-1</strain>
    </source>
</reference>
<evidence type="ECO:0000313" key="2">
    <source>
        <dbReference type="Proteomes" id="UP000248349"/>
    </source>
</evidence>